<accession>A0A8J1XXU2</accession>
<dbReference type="Proteomes" id="UP000749559">
    <property type="component" value="Unassembled WGS sequence"/>
</dbReference>
<reference evidence="1" key="1">
    <citation type="submission" date="2022-03" db="EMBL/GenBank/DDBJ databases">
        <authorList>
            <person name="Martin C."/>
        </authorList>
    </citation>
    <scope>NUCLEOTIDE SEQUENCE</scope>
</reference>
<proteinExistence type="predicted"/>
<keyword evidence="2" id="KW-1185">Reference proteome</keyword>
<name>A0A8J1XXU2_OWEFU</name>
<dbReference type="AlphaFoldDB" id="A0A8J1XXU2"/>
<comment type="caution">
    <text evidence="1">The sequence shown here is derived from an EMBL/GenBank/DDBJ whole genome shotgun (WGS) entry which is preliminary data.</text>
</comment>
<evidence type="ECO:0000313" key="2">
    <source>
        <dbReference type="Proteomes" id="UP000749559"/>
    </source>
</evidence>
<evidence type="ECO:0000313" key="1">
    <source>
        <dbReference type="EMBL" id="CAH1795227.1"/>
    </source>
</evidence>
<sequence>MVQSFYYENWGKCCKKLMKYDGFPNKILMFPYEGWAQPASLTYWVIKTTWWSTKRCKIIEVSGTKKRTTKAKIKDAGKGTMQIKGTFKDELVDPDFRVILSTQVSSTDFQLGYSMTGTLERGEKASNKLQMTHYAMIKRKGY</sequence>
<protein>
    <submittedName>
        <fullName evidence="1">Uncharacterized protein</fullName>
    </submittedName>
</protein>
<organism evidence="1 2">
    <name type="scientific">Owenia fusiformis</name>
    <name type="common">Polychaete worm</name>
    <dbReference type="NCBI Taxonomy" id="6347"/>
    <lineage>
        <taxon>Eukaryota</taxon>
        <taxon>Metazoa</taxon>
        <taxon>Spiralia</taxon>
        <taxon>Lophotrochozoa</taxon>
        <taxon>Annelida</taxon>
        <taxon>Polychaeta</taxon>
        <taxon>Sedentaria</taxon>
        <taxon>Canalipalpata</taxon>
        <taxon>Sabellida</taxon>
        <taxon>Oweniida</taxon>
        <taxon>Oweniidae</taxon>
        <taxon>Owenia</taxon>
    </lineage>
</organism>
<dbReference type="OrthoDB" id="9974612at2759"/>
<gene>
    <name evidence="1" type="ORF">OFUS_LOCUS19797</name>
</gene>
<dbReference type="EMBL" id="CAIIXF020000009">
    <property type="protein sequence ID" value="CAH1795227.1"/>
    <property type="molecule type" value="Genomic_DNA"/>
</dbReference>